<evidence type="ECO:0000256" key="7">
    <source>
        <dbReference type="ARBA" id="ARBA00023136"/>
    </source>
</evidence>
<feature type="binding site" evidence="10">
    <location>
        <position position="289"/>
    </location>
    <ligand>
        <name>UDP-N-acetyl-alpha-D-glucosamine</name>
        <dbReference type="ChEBI" id="CHEBI:57705"/>
    </ligand>
</feature>
<comment type="catalytic activity">
    <reaction evidence="10">
        <text>di-trans,octa-cis-undecaprenyl diphospho-N-acetyl-alpha-D-muramoyl-L-alanyl-D-glutamyl-meso-2,6-diaminopimeloyl-D-alanyl-D-alanine + UDP-N-acetyl-alpha-D-glucosamine = di-trans,octa-cis-undecaprenyl diphospho-[N-acetyl-alpha-D-glucosaminyl-(1-&gt;4)]-N-acetyl-alpha-D-muramoyl-L-alanyl-D-glutamyl-meso-2,6-diaminopimeloyl-D-alanyl-D-alanine + UDP + H(+)</text>
        <dbReference type="Rhea" id="RHEA:31227"/>
        <dbReference type="ChEBI" id="CHEBI:15378"/>
        <dbReference type="ChEBI" id="CHEBI:57705"/>
        <dbReference type="ChEBI" id="CHEBI:58223"/>
        <dbReference type="ChEBI" id="CHEBI:61387"/>
        <dbReference type="ChEBI" id="CHEBI:61388"/>
        <dbReference type="EC" id="2.4.1.227"/>
    </reaction>
</comment>
<dbReference type="GO" id="GO:0050511">
    <property type="term" value="F:undecaprenyldiphospho-muramoylpentapeptide beta-N-acetylglucosaminyltransferase activity"/>
    <property type="evidence" value="ECO:0007669"/>
    <property type="project" value="UniProtKB-UniRule"/>
</dbReference>
<dbReference type="PANTHER" id="PTHR21015">
    <property type="entry name" value="UDP-N-ACETYLGLUCOSAMINE--N-ACETYLMURAMYL-(PENTAPEPTIDE) PYROPHOSPHORYL-UNDECAPRENOL N-ACETYLGLUCOSAMINE TRANSFERASE 1"/>
    <property type="match status" value="1"/>
</dbReference>
<comment type="subcellular location">
    <subcellularLocation>
        <location evidence="10">Cell membrane</location>
        <topology evidence="10">Peripheral membrane protein</topology>
        <orientation evidence="10">Cytoplasmic side</orientation>
    </subcellularLocation>
</comment>
<dbReference type="GO" id="GO:0051991">
    <property type="term" value="F:UDP-N-acetyl-D-glucosamine:N-acetylmuramoyl-L-alanyl-D-glutamyl-meso-2,6-diaminopimelyl-D-alanyl-D-alanine-diphosphoundecaprenol 4-beta-N-acetylglucosaminlytransferase activity"/>
    <property type="evidence" value="ECO:0007669"/>
    <property type="project" value="RHEA"/>
</dbReference>
<evidence type="ECO:0000256" key="2">
    <source>
        <dbReference type="ARBA" id="ARBA00022618"/>
    </source>
</evidence>
<comment type="pathway">
    <text evidence="10">Cell wall biogenesis; peptidoglycan biosynthesis.</text>
</comment>
<feature type="binding site" evidence="10">
    <location>
        <begin position="11"/>
        <end position="13"/>
    </location>
    <ligand>
        <name>UDP-N-acetyl-alpha-D-glucosamine</name>
        <dbReference type="ChEBI" id="CHEBI:57705"/>
    </ligand>
</feature>
<evidence type="ECO:0000256" key="5">
    <source>
        <dbReference type="ARBA" id="ARBA00022960"/>
    </source>
</evidence>
<keyword evidence="2 10" id="KW-0132">Cell division</keyword>
<dbReference type="SUPFAM" id="SSF53756">
    <property type="entry name" value="UDP-Glycosyltransferase/glycogen phosphorylase"/>
    <property type="match status" value="1"/>
</dbReference>
<dbReference type="EMBL" id="CP021434">
    <property type="protein sequence ID" value="ARU63653.1"/>
    <property type="molecule type" value="Genomic_DNA"/>
</dbReference>
<reference evidence="14" key="1">
    <citation type="submission" date="2017-05" db="EMBL/GenBank/DDBJ databases">
        <authorList>
            <person name="Sung H."/>
        </authorList>
    </citation>
    <scope>NUCLEOTIDE SEQUENCE [LARGE SCALE GENOMIC DNA]</scope>
    <source>
        <strain evidence="14">AR23208</strain>
    </source>
</reference>
<keyword evidence="7 10" id="KW-0472">Membrane</keyword>
<dbReference type="RefSeq" id="WP_087458987.1">
    <property type="nucleotide sequence ID" value="NZ_CP021434.1"/>
</dbReference>
<dbReference type="KEGG" id="tum:CBW65_23510"/>
<evidence type="ECO:0000256" key="3">
    <source>
        <dbReference type="ARBA" id="ARBA00022676"/>
    </source>
</evidence>
<dbReference type="UniPathway" id="UPA00219"/>
<keyword evidence="14" id="KW-1185">Reference proteome</keyword>
<dbReference type="PANTHER" id="PTHR21015:SF27">
    <property type="entry name" value="UDP-N-ACETYLGLUCOSAMINE--N-ACETYLMURAMYL-(PENTAPEPTIDE) PYROPHOSPHORYL-UNDECAPRENOL N-ACETYLGLUCOSAMINE TRANSFERASE"/>
    <property type="match status" value="1"/>
</dbReference>
<dbReference type="Pfam" id="PF04101">
    <property type="entry name" value="Glyco_tran_28_C"/>
    <property type="match status" value="1"/>
</dbReference>
<dbReference type="GO" id="GO:0071555">
    <property type="term" value="P:cell wall organization"/>
    <property type="evidence" value="ECO:0007669"/>
    <property type="project" value="UniProtKB-KW"/>
</dbReference>
<comment type="similarity">
    <text evidence="10">Belongs to the glycosyltransferase 28 family. MurG subfamily.</text>
</comment>
<keyword evidence="3 10" id="KW-0328">Glycosyltransferase</keyword>
<comment type="function">
    <text evidence="10">Cell wall formation. Catalyzes the transfer of a GlcNAc subunit on undecaprenyl-pyrophosphoryl-MurNAc-pentapeptide (lipid intermediate I) to form undecaprenyl-pyrophosphoryl-MurNAc-(pentapeptide)GlcNAc (lipid intermediate II).</text>
</comment>
<feature type="domain" description="Glycosyltransferase family 28 N-terminal" evidence="11">
    <location>
        <begin position="5"/>
        <end position="141"/>
    </location>
</feature>
<feature type="domain" description="Glycosyl transferase family 28 C-terminal" evidence="12">
    <location>
        <begin position="187"/>
        <end position="337"/>
    </location>
</feature>
<evidence type="ECO:0000256" key="6">
    <source>
        <dbReference type="ARBA" id="ARBA00022984"/>
    </source>
</evidence>
<dbReference type="Gene3D" id="3.40.50.2000">
    <property type="entry name" value="Glycogen Phosphorylase B"/>
    <property type="match status" value="2"/>
</dbReference>
<dbReference type="InterPro" id="IPR007235">
    <property type="entry name" value="Glyco_trans_28_C"/>
</dbReference>
<dbReference type="GO" id="GO:0005886">
    <property type="term" value="C:plasma membrane"/>
    <property type="evidence" value="ECO:0007669"/>
    <property type="project" value="UniProtKB-SubCell"/>
</dbReference>
<keyword evidence="4 10" id="KW-0808">Transferase</keyword>
<accession>A0A1Y0IWA1</accession>
<feature type="binding site" evidence="10">
    <location>
        <position position="194"/>
    </location>
    <ligand>
        <name>UDP-N-acetyl-alpha-D-glucosamine</name>
        <dbReference type="ChEBI" id="CHEBI:57705"/>
    </ligand>
</feature>
<evidence type="ECO:0000259" key="12">
    <source>
        <dbReference type="Pfam" id="PF04101"/>
    </source>
</evidence>
<dbReference type="OrthoDB" id="9808936at2"/>
<sequence length="355" mass="38913">MKKLVLTGGGSAGHVTGNIALLPKLTQAGWAIEYIGSHDGIEQEIIAETGLPYHGIAVGKLRRYFDLKNFKDPFRVLQGTLQAYRLLRRIKPKAVFSKGGFVAVPVVVAAWLNRIPVIIHESDLTPGLANKLSVPFATKVCVTFPETLQHLDPQKAVHTGSPIRHEILEGNADRGRAFCGFTKSKPVILAMGGSLGSVKINDALRANLDTLLKRFQIVHLCGKGNLDPALEGRSGYKQFEYVSGELSDLFAMTDLFISRAGSNAIFEFLALKKPHLLIPLSRAASRGDQILNARSFEKQGYSHVLFEEDLTTETLLDAVNETYDNQDQYIAAMNQSTTGSAVELIFNLIQRAAKK</sequence>
<keyword evidence="8 10" id="KW-0131">Cell cycle</keyword>
<comment type="caution">
    <text evidence="10">Lacks conserved residue(s) required for the propagation of feature annotation.</text>
</comment>
<dbReference type="Pfam" id="PF03033">
    <property type="entry name" value="Glyco_transf_28"/>
    <property type="match status" value="1"/>
</dbReference>
<dbReference type="GO" id="GO:0008360">
    <property type="term" value="P:regulation of cell shape"/>
    <property type="evidence" value="ECO:0007669"/>
    <property type="project" value="UniProtKB-KW"/>
</dbReference>
<keyword evidence="9 10" id="KW-0961">Cell wall biogenesis/degradation</keyword>
<proteinExistence type="inferred from homology"/>
<organism evidence="13 14">
    <name type="scientific">Tumebacillus avium</name>
    <dbReference type="NCBI Taxonomy" id="1903704"/>
    <lineage>
        <taxon>Bacteria</taxon>
        <taxon>Bacillati</taxon>
        <taxon>Bacillota</taxon>
        <taxon>Bacilli</taxon>
        <taxon>Bacillales</taxon>
        <taxon>Alicyclobacillaceae</taxon>
        <taxon>Tumebacillus</taxon>
    </lineage>
</organism>
<gene>
    <name evidence="10" type="primary">murG</name>
    <name evidence="13" type="ORF">CBW65_23510</name>
</gene>
<evidence type="ECO:0000256" key="1">
    <source>
        <dbReference type="ARBA" id="ARBA00022475"/>
    </source>
</evidence>
<dbReference type="CDD" id="cd03785">
    <property type="entry name" value="GT28_MurG"/>
    <property type="match status" value="1"/>
</dbReference>
<evidence type="ECO:0000256" key="9">
    <source>
        <dbReference type="ARBA" id="ARBA00023316"/>
    </source>
</evidence>
<dbReference type="GO" id="GO:0005975">
    <property type="term" value="P:carbohydrate metabolic process"/>
    <property type="evidence" value="ECO:0007669"/>
    <property type="project" value="InterPro"/>
</dbReference>
<evidence type="ECO:0000256" key="8">
    <source>
        <dbReference type="ARBA" id="ARBA00023306"/>
    </source>
</evidence>
<protein>
    <recommendedName>
        <fullName evidence="10">UDP-N-acetylglucosamine--N-acetylmuramyl-(pentapeptide) pyrophosphoryl-undecaprenol N-acetylglucosamine transferase</fullName>
        <ecNumber evidence="10">2.4.1.227</ecNumber>
    </recommendedName>
    <alternativeName>
        <fullName evidence="10">Undecaprenyl-PP-MurNAc-pentapeptide-UDPGlcNAc GlcNAc transferase</fullName>
    </alternativeName>
</protein>
<evidence type="ECO:0000256" key="4">
    <source>
        <dbReference type="ARBA" id="ARBA00022679"/>
    </source>
</evidence>
<dbReference type="HAMAP" id="MF_00033">
    <property type="entry name" value="MurG"/>
    <property type="match status" value="1"/>
</dbReference>
<evidence type="ECO:0000313" key="13">
    <source>
        <dbReference type="EMBL" id="ARU63653.1"/>
    </source>
</evidence>
<evidence type="ECO:0000259" key="11">
    <source>
        <dbReference type="Pfam" id="PF03033"/>
    </source>
</evidence>
<keyword evidence="1 10" id="KW-1003">Cell membrane</keyword>
<dbReference type="EC" id="2.4.1.227" evidence="10"/>
<feature type="binding site" evidence="10">
    <location>
        <position position="164"/>
    </location>
    <ligand>
        <name>UDP-N-acetyl-alpha-D-glucosamine</name>
        <dbReference type="ChEBI" id="CHEBI:57705"/>
    </ligand>
</feature>
<name>A0A1Y0IWA1_9BACL</name>
<dbReference type="GO" id="GO:0051301">
    <property type="term" value="P:cell division"/>
    <property type="evidence" value="ECO:0007669"/>
    <property type="project" value="UniProtKB-KW"/>
</dbReference>
<keyword evidence="6 10" id="KW-0573">Peptidoglycan synthesis</keyword>
<dbReference type="NCBIfam" id="NF009102">
    <property type="entry name" value="PRK12446.1"/>
    <property type="match status" value="1"/>
</dbReference>
<dbReference type="InterPro" id="IPR004276">
    <property type="entry name" value="GlycoTrans_28_N"/>
</dbReference>
<evidence type="ECO:0000256" key="10">
    <source>
        <dbReference type="HAMAP-Rule" id="MF_00033"/>
    </source>
</evidence>
<keyword evidence="5 10" id="KW-0133">Cell shape</keyword>
<dbReference type="Proteomes" id="UP000195437">
    <property type="component" value="Chromosome"/>
</dbReference>
<dbReference type="GO" id="GO:0009252">
    <property type="term" value="P:peptidoglycan biosynthetic process"/>
    <property type="evidence" value="ECO:0007669"/>
    <property type="project" value="UniProtKB-UniRule"/>
</dbReference>
<evidence type="ECO:0000313" key="14">
    <source>
        <dbReference type="Proteomes" id="UP000195437"/>
    </source>
</evidence>
<dbReference type="InterPro" id="IPR006009">
    <property type="entry name" value="GlcNAc_MurG"/>
</dbReference>
<dbReference type="AlphaFoldDB" id="A0A1Y0IWA1"/>